<evidence type="ECO:0000256" key="8">
    <source>
        <dbReference type="RuleBase" id="RU003872"/>
    </source>
</evidence>
<comment type="subunit">
    <text evidence="2 7">Part of the 30S ribosomal subunit.</text>
</comment>
<keyword evidence="6 7" id="KW-0687">Ribonucleoprotein</keyword>
<sequence>MPRDIGIDVTPPEKECTDQNCPFHGKLSVRGQILEGKVISSKMDKTVVVEREYLRKIGKYERYERRRSTLHAHNPSCIDAREGDTVKIAECRPLSKTKKFVVIERI</sequence>
<reference evidence="11 12" key="1">
    <citation type="submission" date="2016-05" db="EMBL/GenBank/DDBJ databases">
        <title>Microbial consortia oxidize butane by reversing methanogenesis.</title>
        <authorList>
            <person name="Laso-Perez R."/>
            <person name="Richter M."/>
            <person name="Wegener G."/>
            <person name="Musat F."/>
        </authorList>
    </citation>
    <scope>NUCLEOTIDE SEQUENCE [LARGE SCALE GENOMIC DNA]</scope>
    <source>
        <strain evidence="11">BOX1</strain>
    </source>
</reference>
<dbReference type="SUPFAM" id="SSF50249">
    <property type="entry name" value="Nucleic acid-binding proteins"/>
    <property type="match status" value="1"/>
</dbReference>
<dbReference type="InterPro" id="IPR019978">
    <property type="entry name" value="Ribosomal_uS17_archaeal"/>
</dbReference>
<evidence type="ECO:0000256" key="5">
    <source>
        <dbReference type="ARBA" id="ARBA00022980"/>
    </source>
</evidence>
<keyword evidence="4 7" id="KW-0694">RNA-binding</keyword>
<dbReference type="CDD" id="cd00364">
    <property type="entry name" value="Ribosomal_uS17"/>
    <property type="match status" value="1"/>
</dbReference>
<dbReference type="EMBL" id="DQZR01000018">
    <property type="protein sequence ID" value="HDM35712.1"/>
    <property type="molecule type" value="Genomic_DNA"/>
</dbReference>
<dbReference type="Proteomes" id="UP000185779">
    <property type="component" value="Unassembled WGS sequence"/>
</dbReference>
<dbReference type="HAMAP" id="MF_01345_A">
    <property type="entry name" value="Ribosomal_uS17_A"/>
    <property type="match status" value="1"/>
</dbReference>
<dbReference type="EMBL" id="LYOR01000001">
    <property type="protein sequence ID" value="OFV66910.1"/>
    <property type="molecule type" value="Genomic_DNA"/>
</dbReference>
<gene>
    <name evidence="7" type="primary">rps17</name>
    <name evidence="9" type="ORF">ENG09_00465</name>
    <name evidence="10" type="ORF">ENI32_02335</name>
    <name evidence="11" type="ORF">SBU_000203</name>
</gene>
<dbReference type="PANTHER" id="PTHR10744">
    <property type="entry name" value="40S RIBOSOMAL PROTEIN S11 FAMILY MEMBER"/>
    <property type="match status" value="1"/>
</dbReference>
<comment type="caution">
    <text evidence="11">The sequence shown here is derived from an EMBL/GenBank/DDBJ whole genome shotgun (WGS) entry which is preliminary data.</text>
</comment>
<dbReference type="PRINTS" id="PR00973">
    <property type="entry name" value="RIBOSOMALS17"/>
</dbReference>
<dbReference type="InterPro" id="IPR028333">
    <property type="entry name" value="Ribosomal_uS17_arc/euk"/>
</dbReference>
<evidence type="ECO:0000256" key="7">
    <source>
        <dbReference type="HAMAP-Rule" id="MF_01345"/>
    </source>
</evidence>
<dbReference type="AlphaFoldDB" id="A0A1F2P6I8"/>
<protein>
    <recommendedName>
        <fullName evidence="7">Small ribosomal subunit protein uS17</fullName>
    </recommendedName>
</protein>
<comment type="similarity">
    <text evidence="1 7 8">Belongs to the universal ribosomal protein uS17 family.</text>
</comment>
<name>A0A1F2P6I8_9EURY</name>
<dbReference type="STRING" id="1839936.SBU_000203"/>
<dbReference type="NCBIfam" id="TIGR03630">
    <property type="entry name" value="uS17_arch"/>
    <property type="match status" value="1"/>
</dbReference>
<evidence type="ECO:0000256" key="2">
    <source>
        <dbReference type="ARBA" id="ARBA00011458"/>
    </source>
</evidence>
<dbReference type="InterPro" id="IPR019979">
    <property type="entry name" value="Ribosomal_uS17_CS"/>
</dbReference>
<dbReference type="NCBIfam" id="NF006345">
    <property type="entry name" value="PRK08572.1"/>
    <property type="match status" value="1"/>
</dbReference>
<dbReference type="EMBL" id="DRIE01000038">
    <property type="protein sequence ID" value="HEC56711.1"/>
    <property type="molecule type" value="Genomic_DNA"/>
</dbReference>
<dbReference type="GO" id="GO:0022627">
    <property type="term" value="C:cytosolic small ribosomal subunit"/>
    <property type="evidence" value="ECO:0007669"/>
    <property type="project" value="UniProtKB-UniRule"/>
</dbReference>
<dbReference type="InterPro" id="IPR000266">
    <property type="entry name" value="Ribosomal_uS17"/>
</dbReference>
<evidence type="ECO:0000313" key="9">
    <source>
        <dbReference type="EMBL" id="HDM35712.1"/>
    </source>
</evidence>
<accession>A0A1F2P6I8</accession>
<evidence type="ECO:0000256" key="1">
    <source>
        <dbReference type="ARBA" id="ARBA00010254"/>
    </source>
</evidence>
<dbReference type="PROSITE" id="PS00056">
    <property type="entry name" value="RIBOSOMAL_S17"/>
    <property type="match status" value="1"/>
</dbReference>
<dbReference type="Proteomes" id="UP000885936">
    <property type="component" value="Unassembled WGS sequence"/>
</dbReference>
<dbReference type="PATRIC" id="fig|1839936.3.peg.202"/>
<evidence type="ECO:0000313" key="11">
    <source>
        <dbReference type="EMBL" id="OFV66910.1"/>
    </source>
</evidence>
<dbReference type="Gene3D" id="2.40.50.1000">
    <property type="match status" value="1"/>
</dbReference>
<dbReference type="Pfam" id="PF00366">
    <property type="entry name" value="Ribosomal_S17"/>
    <property type="match status" value="1"/>
</dbReference>
<dbReference type="Proteomes" id="UP000885863">
    <property type="component" value="Unassembled WGS sequence"/>
</dbReference>
<keyword evidence="12" id="KW-1185">Reference proteome</keyword>
<dbReference type="GO" id="GO:0003735">
    <property type="term" value="F:structural constituent of ribosome"/>
    <property type="evidence" value="ECO:0007669"/>
    <property type="project" value="UniProtKB-UniRule"/>
</dbReference>
<comment type="function">
    <text evidence="7">One of the primary rRNA binding proteins, it binds specifically to the 5'-end of 16S ribosomal RNA.</text>
</comment>
<dbReference type="InterPro" id="IPR012340">
    <property type="entry name" value="NA-bd_OB-fold"/>
</dbReference>
<dbReference type="PANTHER" id="PTHR10744:SF9">
    <property type="entry name" value="40S RIBOSOMAL PROTEIN S11-RELATED"/>
    <property type="match status" value="1"/>
</dbReference>
<evidence type="ECO:0000313" key="12">
    <source>
        <dbReference type="Proteomes" id="UP000185779"/>
    </source>
</evidence>
<dbReference type="GO" id="GO:0019843">
    <property type="term" value="F:rRNA binding"/>
    <property type="evidence" value="ECO:0007669"/>
    <property type="project" value="UniProtKB-UniRule"/>
</dbReference>
<reference evidence="9" key="2">
    <citation type="journal article" date="2020" name="mSystems">
        <title>Genome- and Community-Level Interaction Insights into Carbon Utilization and Element Cycling Functions of Hydrothermarchaeota in Hydrothermal Sediment.</title>
        <authorList>
            <person name="Zhou Z."/>
            <person name="Liu Y."/>
            <person name="Xu W."/>
            <person name="Pan J."/>
            <person name="Luo Z.H."/>
            <person name="Li M."/>
        </authorList>
    </citation>
    <scope>NUCLEOTIDE SEQUENCE [LARGE SCALE GENOMIC DNA]</scope>
    <source>
        <strain evidence="9">HyVt-185</strain>
        <strain evidence="10">HyVt-386</strain>
    </source>
</reference>
<evidence type="ECO:0000256" key="6">
    <source>
        <dbReference type="ARBA" id="ARBA00023274"/>
    </source>
</evidence>
<keyword evidence="5 7" id="KW-0689">Ribosomal protein</keyword>
<evidence type="ECO:0000256" key="3">
    <source>
        <dbReference type="ARBA" id="ARBA00022730"/>
    </source>
</evidence>
<dbReference type="FunFam" id="2.40.50.1000:FF:000005">
    <property type="entry name" value="30S ribosomal protein S17"/>
    <property type="match status" value="1"/>
</dbReference>
<dbReference type="GO" id="GO:0006412">
    <property type="term" value="P:translation"/>
    <property type="evidence" value="ECO:0007669"/>
    <property type="project" value="UniProtKB-UniRule"/>
</dbReference>
<keyword evidence="3 7" id="KW-0699">rRNA-binding</keyword>
<organism evidence="11 12">
    <name type="scientific">Candidatus Syntropharchaeum butanivorans</name>
    <dbReference type="NCBI Taxonomy" id="1839936"/>
    <lineage>
        <taxon>Archaea</taxon>
        <taxon>Methanobacteriati</taxon>
        <taxon>Methanobacteriota</taxon>
        <taxon>Stenosarchaea group</taxon>
        <taxon>Methanomicrobia</taxon>
        <taxon>Methanosarcinales</taxon>
        <taxon>ANME-2 cluster</taxon>
        <taxon>Candidatus Syntropharchaeum</taxon>
    </lineage>
</organism>
<proteinExistence type="inferred from homology"/>
<evidence type="ECO:0000256" key="4">
    <source>
        <dbReference type="ARBA" id="ARBA00022884"/>
    </source>
</evidence>
<evidence type="ECO:0000313" key="10">
    <source>
        <dbReference type="EMBL" id="HEC56711.1"/>
    </source>
</evidence>